<name>A0A2T0TRD7_9SPHI</name>
<accession>A0A2T0TRD7</accession>
<dbReference type="Proteomes" id="UP000238034">
    <property type="component" value="Unassembled WGS sequence"/>
</dbReference>
<keyword evidence="3" id="KW-1185">Reference proteome</keyword>
<protein>
    <recommendedName>
        <fullName evidence="4">Prepilin-type N-terminal cleavage/methylation domain-containing protein</fullName>
    </recommendedName>
</protein>
<keyword evidence="1" id="KW-0812">Transmembrane</keyword>
<dbReference type="EMBL" id="PVTH01000016">
    <property type="protein sequence ID" value="PRY48078.1"/>
    <property type="molecule type" value="Genomic_DNA"/>
</dbReference>
<gene>
    <name evidence="2" type="ORF">B0I27_11612</name>
</gene>
<comment type="caution">
    <text evidence="2">The sequence shown here is derived from an EMBL/GenBank/DDBJ whole genome shotgun (WGS) entry which is preliminary data.</text>
</comment>
<keyword evidence="1" id="KW-1133">Transmembrane helix</keyword>
<evidence type="ECO:0008006" key="4">
    <source>
        <dbReference type="Google" id="ProtNLM"/>
    </source>
</evidence>
<proteinExistence type="predicted"/>
<feature type="transmembrane region" description="Helical" evidence="1">
    <location>
        <begin position="12"/>
        <end position="35"/>
    </location>
</feature>
<dbReference type="AlphaFoldDB" id="A0A2T0TRD7"/>
<dbReference type="RefSeq" id="WP_106295568.1">
    <property type="nucleotide sequence ID" value="NZ_PVTH01000016.1"/>
</dbReference>
<evidence type="ECO:0000256" key="1">
    <source>
        <dbReference type="SAM" id="Phobius"/>
    </source>
</evidence>
<keyword evidence="1" id="KW-0472">Membrane</keyword>
<reference evidence="2 3" key="1">
    <citation type="submission" date="2018-03" db="EMBL/GenBank/DDBJ databases">
        <title>Genomic Encyclopedia of Type Strains, Phase III (KMG-III): the genomes of soil and plant-associated and newly described type strains.</title>
        <authorList>
            <person name="Whitman W."/>
        </authorList>
    </citation>
    <scope>NUCLEOTIDE SEQUENCE [LARGE SCALE GENOMIC DNA]</scope>
    <source>
        <strain evidence="2 3">CGMCC 1.9313</strain>
    </source>
</reference>
<organism evidence="2 3">
    <name type="scientific">Arcticibacter pallidicorallinus</name>
    <dbReference type="NCBI Taxonomy" id="1259464"/>
    <lineage>
        <taxon>Bacteria</taxon>
        <taxon>Pseudomonadati</taxon>
        <taxon>Bacteroidota</taxon>
        <taxon>Sphingobacteriia</taxon>
        <taxon>Sphingobacteriales</taxon>
        <taxon>Sphingobacteriaceae</taxon>
        <taxon>Arcticibacter</taxon>
    </lineage>
</organism>
<sequence length="118" mass="13121">MAKIATAKVSGSTLIEVVIATVIILVVFTLAIGIFTKVTQSGYSVSRTLAHQQMESIIDQSIRNQDYEDEVLEADSINYEKIVVLYSGYDDLLLLQVEASQGTTKIGKLRKIVRREEQ</sequence>
<evidence type="ECO:0000313" key="3">
    <source>
        <dbReference type="Proteomes" id="UP000238034"/>
    </source>
</evidence>
<evidence type="ECO:0000313" key="2">
    <source>
        <dbReference type="EMBL" id="PRY48078.1"/>
    </source>
</evidence>
<dbReference type="OrthoDB" id="768482at2"/>